<evidence type="ECO:0000256" key="3">
    <source>
        <dbReference type="ARBA" id="ARBA00023136"/>
    </source>
</evidence>
<feature type="transmembrane region" description="Helical" evidence="7">
    <location>
        <begin position="147"/>
        <end position="168"/>
    </location>
</feature>
<keyword evidence="3 7" id="KW-0472">Membrane</keyword>
<dbReference type="PANTHER" id="PTHR24100:SF151">
    <property type="entry name" value="ICOS LIGAND"/>
    <property type="match status" value="1"/>
</dbReference>
<keyword evidence="7" id="KW-0812">Transmembrane</keyword>
<dbReference type="InterPro" id="IPR050504">
    <property type="entry name" value="IgSF_BTN/MOG"/>
</dbReference>
<protein>
    <recommendedName>
        <fullName evidence="8">Ig-like domain-containing protein</fullName>
    </recommendedName>
</protein>
<dbReference type="PROSITE" id="PS50835">
    <property type="entry name" value="IG_LIKE"/>
    <property type="match status" value="1"/>
</dbReference>
<keyword evidence="10" id="KW-1185">Reference proteome</keyword>
<feature type="domain" description="Ig-like" evidence="8">
    <location>
        <begin position="13"/>
        <end position="126"/>
    </location>
</feature>
<keyword evidence="4" id="KW-1015">Disulfide bond</keyword>
<dbReference type="FunFam" id="2.60.40.10:FF:000142">
    <property type="entry name" value="V-set domain-containing T-cell activation inhibitor 1"/>
    <property type="match status" value="1"/>
</dbReference>
<dbReference type="SMART" id="SM00409">
    <property type="entry name" value="IG"/>
    <property type="match status" value="1"/>
</dbReference>
<dbReference type="Proteomes" id="UP000261340">
    <property type="component" value="Unplaced"/>
</dbReference>
<keyword evidence="5" id="KW-0325">Glycoprotein</keyword>
<name>A0A3Q0RLG9_AMPCI</name>
<dbReference type="GO" id="GO:0050852">
    <property type="term" value="P:T cell receptor signaling pathway"/>
    <property type="evidence" value="ECO:0007669"/>
    <property type="project" value="TreeGrafter"/>
</dbReference>
<dbReference type="GO" id="GO:1903037">
    <property type="term" value="P:regulation of leukocyte cell-cell adhesion"/>
    <property type="evidence" value="ECO:0007669"/>
    <property type="project" value="UniProtKB-ARBA"/>
</dbReference>
<dbReference type="InterPro" id="IPR007110">
    <property type="entry name" value="Ig-like_dom"/>
</dbReference>
<dbReference type="InterPro" id="IPR003598">
    <property type="entry name" value="Ig_sub2"/>
</dbReference>
<dbReference type="GO" id="GO:0005102">
    <property type="term" value="F:signaling receptor binding"/>
    <property type="evidence" value="ECO:0007669"/>
    <property type="project" value="TreeGrafter"/>
</dbReference>
<reference evidence="9" key="1">
    <citation type="submission" date="2025-08" db="UniProtKB">
        <authorList>
            <consortium name="Ensembl"/>
        </authorList>
    </citation>
    <scope>IDENTIFICATION</scope>
</reference>
<dbReference type="GO" id="GO:0001817">
    <property type="term" value="P:regulation of cytokine production"/>
    <property type="evidence" value="ECO:0007669"/>
    <property type="project" value="TreeGrafter"/>
</dbReference>
<dbReference type="AlphaFoldDB" id="A0A3Q0RLG9"/>
<organism evidence="9 10">
    <name type="scientific">Amphilophus citrinellus</name>
    <name type="common">Midas cichlid</name>
    <name type="synonym">Cichlasoma citrinellum</name>
    <dbReference type="NCBI Taxonomy" id="61819"/>
    <lineage>
        <taxon>Eukaryota</taxon>
        <taxon>Metazoa</taxon>
        <taxon>Chordata</taxon>
        <taxon>Craniata</taxon>
        <taxon>Vertebrata</taxon>
        <taxon>Euteleostomi</taxon>
        <taxon>Actinopterygii</taxon>
        <taxon>Neopterygii</taxon>
        <taxon>Teleostei</taxon>
        <taxon>Neoteleostei</taxon>
        <taxon>Acanthomorphata</taxon>
        <taxon>Ovalentaria</taxon>
        <taxon>Cichlomorphae</taxon>
        <taxon>Cichliformes</taxon>
        <taxon>Cichlidae</taxon>
        <taxon>New World cichlids</taxon>
        <taxon>Cichlasomatinae</taxon>
        <taxon>Heroini</taxon>
        <taxon>Amphilophus</taxon>
    </lineage>
</organism>
<dbReference type="SMART" id="SM00406">
    <property type="entry name" value="IGv"/>
    <property type="match status" value="1"/>
</dbReference>
<evidence type="ECO:0000256" key="2">
    <source>
        <dbReference type="ARBA" id="ARBA00022729"/>
    </source>
</evidence>
<dbReference type="Ensembl" id="ENSACIT00000010995.1">
    <property type="protein sequence ID" value="ENSACIP00000010688.1"/>
    <property type="gene ID" value="ENSACIG00000008338.1"/>
</dbReference>
<evidence type="ECO:0000256" key="4">
    <source>
        <dbReference type="ARBA" id="ARBA00023157"/>
    </source>
</evidence>
<dbReference type="Gene3D" id="2.60.40.10">
    <property type="entry name" value="Immunoglobulins"/>
    <property type="match status" value="1"/>
</dbReference>
<dbReference type="GeneTree" id="ENSGT01150000288151"/>
<evidence type="ECO:0000256" key="5">
    <source>
        <dbReference type="ARBA" id="ARBA00023180"/>
    </source>
</evidence>
<evidence type="ECO:0000256" key="7">
    <source>
        <dbReference type="SAM" id="Phobius"/>
    </source>
</evidence>
<sequence>MERKSNMEHTLLPSSYTNPSMHCEIITAESGQNVTLTCRAPNNKNIVVEWSRADLEPEHVFVYRNEKFDPDNQNPSFKNRVDLQDQQMKHGDMSVILKNVTTADSGTYECRVQRENGTMELISIINLRVVFVEVTQFLPLEASHLEALMLMVVMAAVYFPLILSWFAAWGSKVSQGVELKSQKEKL</sequence>
<dbReference type="SUPFAM" id="SSF48726">
    <property type="entry name" value="Immunoglobulin"/>
    <property type="match status" value="1"/>
</dbReference>
<dbReference type="InterPro" id="IPR013783">
    <property type="entry name" value="Ig-like_fold"/>
</dbReference>
<comment type="subcellular location">
    <subcellularLocation>
        <location evidence="1">Membrane</location>
    </subcellularLocation>
</comment>
<evidence type="ECO:0000313" key="9">
    <source>
        <dbReference type="Ensembl" id="ENSACIP00000010688.1"/>
    </source>
</evidence>
<keyword evidence="2" id="KW-0732">Signal</keyword>
<proteinExistence type="predicted"/>
<evidence type="ECO:0000313" key="10">
    <source>
        <dbReference type="Proteomes" id="UP000261340"/>
    </source>
</evidence>
<dbReference type="InterPro" id="IPR003599">
    <property type="entry name" value="Ig_sub"/>
</dbReference>
<reference evidence="9" key="2">
    <citation type="submission" date="2025-09" db="UniProtKB">
        <authorList>
            <consortium name="Ensembl"/>
        </authorList>
    </citation>
    <scope>IDENTIFICATION</scope>
</reference>
<dbReference type="InterPro" id="IPR036179">
    <property type="entry name" value="Ig-like_dom_sf"/>
</dbReference>
<dbReference type="PANTHER" id="PTHR24100">
    <property type="entry name" value="BUTYROPHILIN"/>
    <property type="match status" value="1"/>
</dbReference>
<dbReference type="InterPro" id="IPR013106">
    <property type="entry name" value="Ig_V-set"/>
</dbReference>
<evidence type="ECO:0000256" key="6">
    <source>
        <dbReference type="ARBA" id="ARBA00023319"/>
    </source>
</evidence>
<keyword evidence="7" id="KW-1133">Transmembrane helix</keyword>
<dbReference type="GO" id="GO:0009897">
    <property type="term" value="C:external side of plasma membrane"/>
    <property type="evidence" value="ECO:0007669"/>
    <property type="project" value="TreeGrafter"/>
</dbReference>
<evidence type="ECO:0000259" key="8">
    <source>
        <dbReference type="PROSITE" id="PS50835"/>
    </source>
</evidence>
<evidence type="ECO:0000256" key="1">
    <source>
        <dbReference type="ARBA" id="ARBA00004370"/>
    </source>
</evidence>
<accession>A0A3Q0RLG9</accession>
<dbReference type="Pfam" id="PF07686">
    <property type="entry name" value="V-set"/>
    <property type="match status" value="1"/>
</dbReference>
<dbReference type="GO" id="GO:0050863">
    <property type="term" value="P:regulation of T cell activation"/>
    <property type="evidence" value="ECO:0007669"/>
    <property type="project" value="UniProtKB-ARBA"/>
</dbReference>
<dbReference type="SMART" id="SM00408">
    <property type="entry name" value="IGc2"/>
    <property type="match status" value="1"/>
</dbReference>
<keyword evidence="6" id="KW-0393">Immunoglobulin domain</keyword>